<dbReference type="InterPro" id="IPR036047">
    <property type="entry name" value="F-box-like_dom_sf"/>
</dbReference>
<dbReference type="Gene3D" id="1.20.1280.50">
    <property type="match status" value="1"/>
</dbReference>
<evidence type="ECO:0000259" key="1">
    <source>
        <dbReference type="SMART" id="SM00256"/>
    </source>
</evidence>
<protein>
    <submittedName>
        <fullName evidence="2">BnaCnng30030D protein</fullName>
    </submittedName>
</protein>
<reference evidence="2 3" key="1">
    <citation type="journal article" date="2014" name="Science">
        <title>Plant genetics. Early allopolyploid evolution in the post-Neolithic Brassica napus oilseed genome.</title>
        <authorList>
            <person name="Chalhoub B."/>
            <person name="Denoeud F."/>
            <person name="Liu S."/>
            <person name="Parkin I.A."/>
            <person name="Tang H."/>
            <person name="Wang X."/>
            <person name="Chiquet J."/>
            <person name="Belcram H."/>
            <person name="Tong C."/>
            <person name="Samans B."/>
            <person name="Correa M."/>
            <person name="Da Silva C."/>
            <person name="Just J."/>
            <person name="Falentin C."/>
            <person name="Koh C.S."/>
            <person name="Le Clainche I."/>
            <person name="Bernard M."/>
            <person name="Bento P."/>
            <person name="Noel B."/>
            <person name="Labadie K."/>
            <person name="Alberti A."/>
            <person name="Charles M."/>
            <person name="Arnaud D."/>
            <person name="Guo H."/>
            <person name="Daviaud C."/>
            <person name="Alamery S."/>
            <person name="Jabbari K."/>
            <person name="Zhao M."/>
            <person name="Edger P.P."/>
            <person name="Chelaifa H."/>
            <person name="Tack D."/>
            <person name="Lassalle G."/>
            <person name="Mestiri I."/>
            <person name="Schnel N."/>
            <person name="Le Paslier M.C."/>
            <person name="Fan G."/>
            <person name="Renault V."/>
            <person name="Bayer P.E."/>
            <person name="Golicz A.A."/>
            <person name="Manoli S."/>
            <person name="Lee T.H."/>
            <person name="Thi V.H."/>
            <person name="Chalabi S."/>
            <person name="Hu Q."/>
            <person name="Fan C."/>
            <person name="Tollenaere R."/>
            <person name="Lu Y."/>
            <person name="Battail C."/>
            <person name="Shen J."/>
            <person name="Sidebottom C.H."/>
            <person name="Wang X."/>
            <person name="Canaguier A."/>
            <person name="Chauveau A."/>
            <person name="Berard A."/>
            <person name="Deniot G."/>
            <person name="Guan M."/>
            <person name="Liu Z."/>
            <person name="Sun F."/>
            <person name="Lim Y.P."/>
            <person name="Lyons E."/>
            <person name="Town C.D."/>
            <person name="Bancroft I."/>
            <person name="Wang X."/>
            <person name="Meng J."/>
            <person name="Ma J."/>
            <person name="Pires J.C."/>
            <person name="King G.J."/>
            <person name="Brunel D."/>
            <person name="Delourme R."/>
            <person name="Renard M."/>
            <person name="Aury J.M."/>
            <person name="Adams K.L."/>
            <person name="Batley J."/>
            <person name="Snowdon R.J."/>
            <person name="Tost J."/>
            <person name="Edwards D."/>
            <person name="Zhou Y."/>
            <person name="Hua W."/>
            <person name="Sharpe A.G."/>
            <person name="Paterson A.H."/>
            <person name="Guan C."/>
            <person name="Wincker P."/>
        </authorList>
    </citation>
    <scope>NUCLEOTIDE SEQUENCE [LARGE SCALE GENOMIC DNA]</scope>
    <source>
        <strain evidence="3">cv. Darmor-bzh</strain>
    </source>
</reference>
<organism evidence="2 3">
    <name type="scientific">Brassica napus</name>
    <name type="common">Rape</name>
    <dbReference type="NCBI Taxonomy" id="3708"/>
    <lineage>
        <taxon>Eukaryota</taxon>
        <taxon>Viridiplantae</taxon>
        <taxon>Streptophyta</taxon>
        <taxon>Embryophyta</taxon>
        <taxon>Tracheophyta</taxon>
        <taxon>Spermatophyta</taxon>
        <taxon>Magnoliopsida</taxon>
        <taxon>eudicotyledons</taxon>
        <taxon>Gunneridae</taxon>
        <taxon>Pentapetalae</taxon>
        <taxon>rosids</taxon>
        <taxon>malvids</taxon>
        <taxon>Brassicales</taxon>
        <taxon>Brassicaceae</taxon>
        <taxon>Brassiceae</taxon>
        <taxon>Brassica</taxon>
    </lineage>
</organism>
<evidence type="ECO:0000313" key="2">
    <source>
        <dbReference type="EMBL" id="CDY56262.1"/>
    </source>
</evidence>
<accession>A0A078IWX0</accession>
<gene>
    <name evidence="2" type="primary">BnaCnng30030D</name>
    <name evidence="2" type="ORF">GSBRNA2T00018023001</name>
</gene>
<keyword evidence="3" id="KW-1185">Reference proteome</keyword>
<feature type="domain" description="F-box" evidence="1">
    <location>
        <begin position="1"/>
        <end position="39"/>
    </location>
</feature>
<dbReference type="InterPro" id="IPR001810">
    <property type="entry name" value="F-box_dom"/>
</dbReference>
<dbReference type="Proteomes" id="UP000028999">
    <property type="component" value="Unassembled WGS sequence"/>
</dbReference>
<dbReference type="CDD" id="cd22157">
    <property type="entry name" value="F-box_AtFBW1-like"/>
    <property type="match status" value="1"/>
</dbReference>
<sequence>MDLMEEILSRVPVKSIGAVRSTCRNWNALSKDQSFVNKHIDKAVIKRNGGSCDHGEL</sequence>
<proteinExistence type="predicted"/>
<dbReference type="SUPFAM" id="SSF81383">
    <property type="entry name" value="F-box domain"/>
    <property type="match status" value="1"/>
</dbReference>
<dbReference type="PaxDb" id="3708-A0A078IWX0"/>
<dbReference type="Pfam" id="PF00646">
    <property type="entry name" value="F-box"/>
    <property type="match status" value="1"/>
</dbReference>
<evidence type="ECO:0000313" key="3">
    <source>
        <dbReference type="Proteomes" id="UP000028999"/>
    </source>
</evidence>
<name>A0A078IWX0_BRANA</name>
<dbReference type="EMBL" id="LK033472">
    <property type="protein sequence ID" value="CDY56262.1"/>
    <property type="molecule type" value="Genomic_DNA"/>
</dbReference>
<dbReference type="AlphaFoldDB" id="A0A078IWX0"/>
<dbReference type="SMART" id="SM00256">
    <property type="entry name" value="FBOX"/>
    <property type="match status" value="1"/>
</dbReference>
<dbReference type="Gramene" id="CDY56262">
    <property type="protein sequence ID" value="CDY56262"/>
    <property type="gene ID" value="GSBRNA2T00018023001"/>
</dbReference>